<dbReference type="SUPFAM" id="SSF55447">
    <property type="entry name" value="CO dehydrogenase flavoprotein C-terminal domain-like"/>
    <property type="match status" value="1"/>
</dbReference>
<feature type="domain" description="FAD-binding PCMH-type" evidence="4">
    <location>
        <begin position="1"/>
        <end position="162"/>
    </location>
</feature>
<evidence type="ECO:0000256" key="1">
    <source>
        <dbReference type="ARBA" id="ARBA00022630"/>
    </source>
</evidence>
<dbReference type="Pfam" id="PF03450">
    <property type="entry name" value="CO_deh_flav_C"/>
    <property type="match status" value="1"/>
</dbReference>
<dbReference type="PANTHER" id="PTHR42659:SF2">
    <property type="entry name" value="XANTHINE DEHYDROGENASE SUBUNIT C-RELATED"/>
    <property type="match status" value="1"/>
</dbReference>
<evidence type="ECO:0000256" key="3">
    <source>
        <dbReference type="ARBA" id="ARBA00023002"/>
    </source>
</evidence>
<gene>
    <name evidence="5" type="ORF">L0C25_05750</name>
</gene>
<keyword evidence="6" id="KW-1185">Reference proteome</keyword>
<dbReference type="InterPro" id="IPR005107">
    <property type="entry name" value="CO_DH_flav_C"/>
</dbReference>
<dbReference type="PANTHER" id="PTHR42659">
    <property type="entry name" value="XANTHINE DEHYDROGENASE SUBUNIT C-RELATED"/>
    <property type="match status" value="1"/>
</dbReference>
<sequence length="267" mass="28024">MITLVHRPRTVQDAVAALADGGTILAGGTHVMPDLNTHASPDTELVSLRDAELRGVDVDETTTAIGAGTTLAGIAAEPRLSYLAPVIGSIAAPPVRTLATIAGNCFVPQPYGDLAVALVALDAEVDTVGPAGPRTQPLRTVVVDGLETAEIVTRIRFRTPAPGALRFHKATRRRQNSASIVTIAAHVTESADVVSDIRIAVGAMAPTIVRAEPAEQLLVGKRLEAGHVHDAAEAAMPELTPASDSYASSWYRTRVFPTHLRRALLGH</sequence>
<dbReference type="GO" id="GO:0016491">
    <property type="term" value="F:oxidoreductase activity"/>
    <property type="evidence" value="ECO:0007669"/>
    <property type="project" value="UniProtKB-KW"/>
</dbReference>
<dbReference type="InterPro" id="IPR016167">
    <property type="entry name" value="FAD-bd_PCMH_sub1"/>
</dbReference>
<name>A0AA46TJS8_9ACTN</name>
<dbReference type="Gene3D" id="3.30.390.50">
    <property type="entry name" value="CO dehydrogenase flavoprotein, C-terminal domain"/>
    <property type="match status" value="1"/>
</dbReference>
<dbReference type="PROSITE" id="PS51387">
    <property type="entry name" value="FAD_PCMH"/>
    <property type="match status" value="1"/>
</dbReference>
<dbReference type="InterPro" id="IPR051312">
    <property type="entry name" value="Diverse_Substr_Oxidored"/>
</dbReference>
<dbReference type="RefSeq" id="WP_271635484.1">
    <property type="nucleotide sequence ID" value="NZ_CP094970.1"/>
</dbReference>
<evidence type="ECO:0000313" key="5">
    <source>
        <dbReference type="EMBL" id="UYM06576.1"/>
    </source>
</evidence>
<dbReference type="KEGG" id="sgrg:L0C25_05750"/>
<reference evidence="5" key="1">
    <citation type="submission" date="2022-01" db="EMBL/GenBank/DDBJ databases">
        <title>Nocardioidaceae gen. sp. A5X3R13.</title>
        <authorList>
            <person name="Lopez Marin M.A."/>
            <person name="Uhlik O."/>
        </authorList>
    </citation>
    <scope>NUCLEOTIDE SEQUENCE</scope>
    <source>
        <strain evidence="5">A5X3R13</strain>
    </source>
</reference>
<evidence type="ECO:0000259" key="4">
    <source>
        <dbReference type="PROSITE" id="PS51387"/>
    </source>
</evidence>
<dbReference type="SUPFAM" id="SSF56176">
    <property type="entry name" value="FAD-binding/transporter-associated domain-like"/>
    <property type="match status" value="1"/>
</dbReference>
<proteinExistence type="predicted"/>
<dbReference type="Proteomes" id="UP001164390">
    <property type="component" value="Chromosome"/>
</dbReference>
<keyword evidence="3" id="KW-0560">Oxidoreductase</keyword>
<organism evidence="5 6">
    <name type="scientific">Solicola gregarius</name>
    <dbReference type="NCBI Taxonomy" id="2908642"/>
    <lineage>
        <taxon>Bacteria</taxon>
        <taxon>Bacillati</taxon>
        <taxon>Actinomycetota</taxon>
        <taxon>Actinomycetes</taxon>
        <taxon>Propionibacteriales</taxon>
        <taxon>Nocardioidaceae</taxon>
        <taxon>Solicola</taxon>
    </lineage>
</organism>
<dbReference type="InterPro" id="IPR002346">
    <property type="entry name" value="Mopterin_DH_FAD-bd"/>
</dbReference>
<dbReference type="InterPro" id="IPR016169">
    <property type="entry name" value="FAD-bd_PCMH_sub2"/>
</dbReference>
<evidence type="ECO:0000256" key="2">
    <source>
        <dbReference type="ARBA" id="ARBA00022827"/>
    </source>
</evidence>
<keyword evidence="1" id="KW-0285">Flavoprotein</keyword>
<evidence type="ECO:0000313" key="6">
    <source>
        <dbReference type="Proteomes" id="UP001164390"/>
    </source>
</evidence>
<accession>A0AA46TJS8</accession>
<dbReference type="GO" id="GO:0071949">
    <property type="term" value="F:FAD binding"/>
    <property type="evidence" value="ECO:0007669"/>
    <property type="project" value="InterPro"/>
</dbReference>
<dbReference type="EMBL" id="CP094970">
    <property type="protein sequence ID" value="UYM06576.1"/>
    <property type="molecule type" value="Genomic_DNA"/>
</dbReference>
<dbReference type="InterPro" id="IPR036318">
    <property type="entry name" value="FAD-bd_PCMH-like_sf"/>
</dbReference>
<dbReference type="AlphaFoldDB" id="A0AA46TJS8"/>
<dbReference type="Gene3D" id="3.30.43.10">
    <property type="entry name" value="Uridine Diphospho-n-acetylenolpyruvylglucosamine Reductase, domain 2"/>
    <property type="match status" value="1"/>
</dbReference>
<protein>
    <submittedName>
        <fullName evidence="5">FAD binding domain-containing protein</fullName>
    </submittedName>
</protein>
<dbReference type="InterPro" id="IPR036683">
    <property type="entry name" value="CO_DH_flav_C_dom_sf"/>
</dbReference>
<dbReference type="Gene3D" id="3.30.465.10">
    <property type="match status" value="1"/>
</dbReference>
<keyword evidence="2" id="KW-0274">FAD</keyword>
<dbReference type="InterPro" id="IPR016166">
    <property type="entry name" value="FAD-bd_PCMH"/>
</dbReference>
<dbReference type="SMART" id="SM01092">
    <property type="entry name" value="CO_deh_flav_C"/>
    <property type="match status" value="1"/>
</dbReference>
<dbReference type="Pfam" id="PF00941">
    <property type="entry name" value="FAD_binding_5"/>
    <property type="match status" value="1"/>
</dbReference>